<dbReference type="InterPro" id="IPR036415">
    <property type="entry name" value="Lamin_tail_dom_sf"/>
</dbReference>
<dbReference type="Pfam" id="PF00932">
    <property type="entry name" value="LTD"/>
    <property type="match status" value="2"/>
</dbReference>
<dbReference type="Gene3D" id="2.60.40.4070">
    <property type="match status" value="1"/>
</dbReference>
<feature type="domain" description="LTD" evidence="2">
    <location>
        <begin position="328"/>
        <end position="458"/>
    </location>
</feature>
<keyword evidence="1" id="KW-0732">Signal</keyword>
<organism evidence="3 4">
    <name type="scientific">Agaribacillus aureus</name>
    <dbReference type="NCBI Taxonomy" id="3051825"/>
    <lineage>
        <taxon>Bacteria</taxon>
        <taxon>Pseudomonadati</taxon>
        <taxon>Bacteroidota</taxon>
        <taxon>Cytophagia</taxon>
        <taxon>Cytophagales</taxon>
        <taxon>Splendidivirgaceae</taxon>
        <taxon>Agaribacillus</taxon>
    </lineage>
</organism>
<name>A0ABT8LFE6_9BACT</name>
<dbReference type="SUPFAM" id="SSF74853">
    <property type="entry name" value="Lamin A/C globular tail domain"/>
    <property type="match status" value="2"/>
</dbReference>
<accession>A0ABT8LFE6</accession>
<dbReference type="Gene3D" id="2.60.40.1260">
    <property type="entry name" value="Lamin Tail domain"/>
    <property type="match status" value="2"/>
</dbReference>
<reference evidence="3" key="1">
    <citation type="submission" date="2023-06" db="EMBL/GenBank/DDBJ databases">
        <title>Genomic of Agaribacillus aureum.</title>
        <authorList>
            <person name="Wang G."/>
        </authorList>
    </citation>
    <scope>NUCLEOTIDE SEQUENCE</scope>
    <source>
        <strain evidence="3">BMA12</strain>
    </source>
</reference>
<dbReference type="RefSeq" id="WP_346761845.1">
    <property type="nucleotide sequence ID" value="NZ_JAUJEB010000009.1"/>
</dbReference>
<gene>
    <name evidence="3" type="ORF">QQ020_30855</name>
</gene>
<dbReference type="PROSITE" id="PS51841">
    <property type="entry name" value="LTD"/>
    <property type="match status" value="2"/>
</dbReference>
<dbReference type="Proteomes" id="UP001172083">
    <property type="component" value="Unassembled WGS sequence"/>
</dbReference>
<dbReference type="EMBL" id="JAUJEB010000009">
    <property type="protein sequence ID" value="MDN5216509.1"/>
    <property type="molecule type" value="Genomic_DNA"/>
</dbReference>
<feature type="domain" description="LTD" evidence="2">
    <location>
        <begin position="66"/>
        <end position="185"/>
    </location>
</feature>
<dbReference type="InterPro" id="IPR001322">
    <property type="entry name" value="Lamin_tail_dom"/>
</dbReference>
<protein>
    <submittedName>
        <fullName evidence="3">Lamin tail domain-containing protein</fullName>
    </submittedName>
</protein>
<dbReference type="Gene3D" id="2.60.40.1220">
    <property type="match status" value="1"/>
</dbReference>
<evidence type="ECO:0000256" key="1">
    <source>
        <dbReference type="ARBA" id="ARBA00022729"/>
    </source>
</evidence>
<evidence type="ECO:0000313" key="4">
    <source>
        <dbReference type="Proteomes" id="UP001172083"/>
    </source>
</evidence>
<evidence type="ECO:0000259" key="2">
    <source>
        <dbReference type="PROSITE" id="PS51841"/>
    </source>
</evidence>
<evidence type="ECO:0000313" key="3">
    <source>
        <dbReference type="EMBL" id="MDN5216509.1"/>
    </source>
</evidence>
<sequence>MTFFKLIFLAAVLLCFYNVRAVHAGNHVPYHASDHSRFTGGIIASDFAIRRQGLRKCIKTHHSCSESYLETNSSRDIVINEIMVDPSPPNALPEAEFIEIFNTSDQSVDLTGWTISDPKSTATLPAAEIGSGQFIVLCKEGQESQFQPFGRVIGLDNWPTLNNSGDQLILKTADSAIIDQVFYTDSFYGDPDKSKGGWSMEQINPFNLCPDHHNWQASKSPEGGTPGKENTVIDAQPDLMGPEITNVLVENATVISLSFNERIKSNTLKTHLIAISPENQIDRIAEGQEYRQKFRLWLQNAMEPNTLHSLQVKNVTDCAGNLVREGKNVFQFALAVPSDSMDLVINEVLFNPRPGGKDFVEIYNASQNYINLKGWNMTNAHLITQNPKVATIKDHQILAPGQYLVITEDVGILKADYPFGKEENYYEVQNMPSLPDDAGNVTIADSLGKVIDSFDYLENYHLNLIKDLNGVSLERISAENPTNRSENWHSAAGTVGHATPGYQNSQKLLTGVMNDQISIKPKIFHPNNDGADDFAGIHYQFDQSGYLVSIFVYDIEGRKIKEIVNNDLSGTTGFYRWDGTNETKSLVDPGYYIILVDVLDPAGNTFQVKKTAVVAPGF</sequence>
<comment type="caution">
    <text evidence="3">The sequence shown here is derived from an EMBL/GenBank/DDBJ whole genome shotgun (WGS) entry which is preliminary data.</text>
</comment>
<keyword evidence="4" id="KW-1185">Reference proteome</keyword>
<proteinExistence type="predicted"/>
<dbReference type="InterPro" id="IPR014755">
    <property type="entry name" value="Cu-Rt/internalin_Ig-like"/>
</dbReference>